<dbReference type="Gene3D" id="1.10.443.10">
    <property type="entry name" value="Intergrase catalytic core"/>
    <property type="match status" value="1"/>
</dbReference>
<comment type="caution">
    <text evidence="2">The sequence shown here is derived from an EMBL/GenBank/DDBJ whole genome shotgun (WGS) entry which is preliminary data.</text>
</comment>
<protein>
    <submittedName>
        <fullName evidence="2">Uncharacterized protein</fullName>
    </submittedName>
</protein>
<dbReference type="InterPro" id="IPR011010">
    <property type="entry name" value="DNA_brk_join_enz"/>
</dbReference>
<dbReference type="EMBL" id="CAJNJA010022720">
    <property type="protein sequence ID" value="CAE7498615.1"/>
    <property type="molecule type" value="Genomic_DNA"/>
</dbReference>
<dbReference type="GO" id="GO:0003677">
    <property type="term" value="F:DNA binding"/>
    <property type="evidence" value="ECO:0007669"/>
    <property type="project" value="InterPro"/>
</dbReference>
<gene>
    <name evidence="2" type="ORF">SNEC2469_LOCUS14191</name>
</gene>
<dbReference type="GO" id="GO:0006310">
    <property type="term" value="P:DNA recombination"/>
    <property type="evidence" value="ECO:0007669"/>
    <property type="project" value="UniProtKB-KW"/>
</dbReference>
<keyword evidence="1" id="KW-0233">DNA recombination</keyword>
<dbReference type="GO" id="GO:0015074">
    <property type="term" value="P:DNA integration"/>
    <property type="evidence" value="ECO:0007669"/>
    <property type="project" value="InterPro"/>
</dbReference>
<sequence>MGPAAKAEEVKLLWLQTAMDEDVSLQGLNSILSGTEGPRGGLWIWALGILFVLREVELGCLTLGCVKLDANAKKVTLCLPVSKKDPGGRGARRSRDCRCGGLRSVSCPWCVAVTLFDEQVLRLGGFEEEAPLFGTVCSARSFVAKNKMIEEAQAMASLIKERVSDAENLRIEAVTGHFMRRSGVKMLARSGVALDLIQWWSRHSSAAILGYVEEAMEECPEGKDKLQSYLSFQEQLAAMSTETGTLKDMALQIAVRVDNLEKGSLCDFDVAELKSDLESWLTPEFVVSVRSKKIHSTRGCNFRKPPLEWTTVCGWPFNESGRMAKPMSRERFETSKHERCARCFP</sequence>
<proteinExistence type="predicted"/>
<reference evidence="2" key="1">
    <citation type="submission" date="2021-02" db="EMBL/GenBank/DDBJ databases">
        <authorList>
            <person name="Dougan E. K."/>
            <person name="Rhodes N."/>
            <person name="Thang M."/>
            <person name="Chan C."/>
        </authorList>
    </citation>
    <scope>NUCLEOTIDE SEQUENCE</scope>
</reference>
<dbReference type="SUPFAM" id="SSF56349">
    <property type="entry name" value="DNA breaking-rejoining enzymes"/>
    <property type="match status" value="1"/>
</dbReference>
<evidence type="ECO:0000313" key="2">
    <source>
        <dbReference type="EMBL" id="CAE7498615.1"/>
    </source>
</evidence>
<dbReference type="InterPro" id="IPR013762">
    <property type="entry name" value="Integrase-like_cat_sf"/>
</dbReference>
<organism evidence="2 3">
    <name type="scientific">Symbiodinium necroappetens</name>
    <dbReference type="NCBI Taxonomy" id="1628268"/>
    <lineage>
        <taxon>Eukaryota</taxon>
        <taxon>Sar</taxon>
        <taxon>Alveolata</taxon>
        <taxon>Dinophyceae</taxon>
        <taxon>Suessiales</taxon>
        <taxon>Symbiodiniaceae</taxon>
        <taxon>Symbiodinium</taxon>
    </lineage>
</organism>
<dbReference type="AlphaFoldDB" id="A0A812SR49"/>
<accession>A0A812SR49</accession>
<name>A0A812SR49_9DINO</name>
<dbReference type="Proteomes" id="UP000601435">
    <property type="component" value="Unassembled WGS sequence"/>
</dbReference>
<keyword evidence="3" id="KW-1185">Reference proteome</keyword>
<dbReference type="OrthoDB" id="10280479at2759"/>
<evidence type="ECO:0000256" key="1">
    <source>
        <dbReference type="ARBA" id="ARBA00023172"/>
    </source>
</evidence>
<evidence type="ECO:0000313" key="3">
    <source>
        <dbReference type="Proteomes" id="UP000601435"/>
    </source>
</evidence>